<evidence type="ECO:0000259" key="4">
    <source>
        <dbReference type="Pfam" id="PF17853"/>
    </source>
</evidence>
<dbReference type="InterPro" id="IPR012914">
    <property type="entry name" value="PucR_dom"/>
</dbReference>
<evidence type="ECO:0000313" key="5">
    <source>
        <dbReference type="EMBL" id="RFU65087.1"/>
    </source>
</evidence>
<gene>
    <name evidence="5" type="ORF">D0466_04025</name>
</gene>
<dbReference type="Pfam" id="PF13556">
    <property type="entry name" value="HTH_30"/>
    <property type="match status" value="1"/>
</dbReference>
<keyword evidence="6" id="KW-1185">Reference proteome</keyword>
<evidence type="ECO:0000259" key="3">
    <source>
        <dbReference type="Pfam" id="PF13556"/>
    </source>
</evidence>
<feature type="domain" description="Purine catabolism PurC-like" evidence="2">
    <location>
        <begin position="7"/>
        <end position="121"/>
    </location>
</feature>
<dbReference type="Proteomes" id="UP000262939">
    <property type="component" value="Unassembled WGS sequence"/>
</dbReference>
<evidence type="ECO:0000259" key="2">
    <source>
        <dbReference type="Pfam" id="PF07905"/>
    </source>
</evidence>
<organism evidence="5 6">
    <name type="scientific">Peribacillus glennii</name>
    <dbReference type="NCBI Taxonomy" id="2303991"/>
    <lineage>
        <taxon>Bacteria</taxon>
        <taxon>Bacillati</taxon>
        <taxon>Bacillota</taxon>
        <taxon>Bacilli</taxon>
        <taxon>Bacillales</taxon>
        <taxon>Bacillaceae</taxon>
        <taxon>Peribacillus</taxon>
    </lineage>
</organism>
<dbReference type="OrthoDB" id="142218at2"/>
<accession>A0A372LFQ4</accession>
<dbReference type="PANTHER" id="PTHR33744">
    <property type="entry name" value="CARBOHYDRATE DIACID REGULATOR"/>
    <property type="match status" value="1"/>
</dbReference>
<protein>
    <submittedName>
        <fullName evidence="5">PucR family transcriptional regulator</fullName>
    </submittedName>
</protein>
<dbReference type="InterPro" id="IPR051448">
    <property type="entry name" value="CdaR-like_regulators"/>
</dbReference>
<dbReference type="InterPro" id="IPR041522">
    <property type="entry name" value="CdaR_GGDEF"/>
</dbReference>
<dbReference type="PANTHER" id="PTHR33744:SF1">
    <property type="entry name" value="DNA-BINDING TRANSCRIPTIONAL ACTIVATOR ADER"/>
    <property type="match status" value="1"/>
</dbReference>
<proteinExistence type="inferred from homology"/>
<dbReference type="InterPro" id="IPR025736">
    <property type="entry name" value="PucR_C-HTH_dom"/>
</dbReference>
<name>A0A372LFQ4_9BACI</name>
<dbReference type="EMBL" id="QVTD01000003">
    <property type="protein sequence ID" value="RFU65087.1"/>
    <property type="molecule type" value="Genomic_DNA"/>
</dbReference>
<dbReference type="AlphaFoldDB" id="A0A372LFQ4"/>
<feature type="domain" description="CdaR GGDEF-like" evidence="4">
    <location>
        <begin position="298"/>
        <end position="432"/>
    </location>
</feature>
<comment type="similarity">
    <text evidence="1">Belongs to the CdaR family.</text>
</comment>
<dbReference type="Pfam" id="PF07905">
    <property type="entry name" value="PucR"/>
    <property type="match status" value="1"/>
</dbReference>
<comment type="caution">
    <text evidence="5">The sequence shown here is derived from an EMBL/GenBank/DDBJ whole genome shotgun (WGS) entry which is preliminary data.</text>
</comment>
<feature type="domain" description="PucR C-terminal helix-turn-helix" evidence="3">
    <location>
        <begin position="486"/>
        <end position="543"/>
    </location>
</feature>
<sequence>MKKVEDLFILDVFHDAKIIAGHSGLNRYVESIEISETPDVRDYMSANSLLLTTGYAFKDNPKELCQLISNIHDLPCAGIGIKLRRFIDEVPQEVVDLANSLNFPIIQIPVSLTLGKVGHQLLGFLWDNKTEELYYALHVHKRFTNMMMKGYTIKALIVNIGLLLKSPVLLINPLGEVTASSDHFKRENMKLLQEHVLAAFKQNMDYYRSHNRISIIHPVEGQPPIKLRVFPVKTMRLFPYLLIVFNPDELRYPSSQLAIEQASTVISATLLKHEAIQQNNRMLKNNFFGSLVDGKITSKQEIIHRGNQFNLLDNNRYLSILCKIDDHTQNFLQQSDEVLNQIYDLISDYLKKTVTKLGIQNIFFMKDTHFVILLQFSSSFDDTLKDSIRTSLEEFQQEAFDRLKISLSFGIGNYVNEVTSIPVSYTEALEAWENGFNLYQRKFVNLYETKKIQELIRLIPTVQLQKFYENTLRSLAYPKTKDEEDLIKTMVVFLDNHCEIAITSKKLYVHRNTVKYRIAKCEEILNYSVNDPKNSLHLRMALLMRSMFQTIGG</sequence>
<evidence type="ECO:0000256" key="1">
    <source>
        <dbReference type="ARBA" id="ARBA00006754"/>
    </source>
</evidence>
<dbReference type="Pfam" id="PF17853">
    <property type="entry name" value="GGDEF_2"/>
    <property type="match status" value="1"/>
</dbReference>
<dbReference type="RefSeq" id="WP_117321263.1">
    <property type="nucleotide sequence ID" value="NZ_QVTD01000003.1"/>
</dbReference>
<dbReference type="InterPro" id="IPR042070">
    <property type="entry name" value="PucR_C-HTH_sf"/>
</dbReference>
<dbReference type="Gene3D" id="1.10.10.2840">
    <property type="entry name" value="PucR C-terminal helix-turn-helix domain"/>
    <property type="match status" value="1"/>
</dbReference>
<reference evidence="5 6" key="1">
    <citation type="submission" date="2018-08" db="EMBL/GenBank/DDBJ databases">
        <title>Bacillus chawlae sp. nov., Bacillus glennii sp. nov., and Bacillus saganii sp. nov. Isolated from the Vehicle Assembly Building at Kennedy Space Center where the Viking Spacecraft were Assembled.</title>
        <authorList>
            <person name="Seuylemezian A."/>
            <person name="Vaishampayan P."/>
        </authorList>
    </citation>
    <scope>NUCLEOTIDE SEQUENCE [LARGE SCALE GENOMIC DNA]</scope>
    <source>
        <strain evidence="5 6">V44-8</strain>
    </source>
</reference>
<evidence type="ECO:0000313" key="6">
    <source>
        <dbReference type="Proteomes" id="UP000262939"/>
    </source>
</evidence>